<protein>
    <submittedName>
        <fullName evidence="1">Uncharacterized protein</fullName>
    </submittedName>
</protein>
<reference evidence="1 2" key="1">
    <citation type="submission" date="2016-11" db="EMBL/GenBank/DDBJ databases">
        <authorList>
            <consortium name="Urmite Genomes"/>
        </authorList>
    </citation>
    <scope>NUCLEOTIDE SEQUENCE [LARGE SCALE GENOMIC DNA]</scope>
    <source>
        <strain evidence="1 2">A11</strain>
    </source>
</reference>
<keyword evidence="2" id="KW-1185">Reference proteome</keyword>
<dbReference type="KEGG" id="vg:30523382"/>
<gene>
    <name evidence="1" type="ORF">BQ3484_407</name>
</gene>
<dbReference type="GeneID" id="30523382"/>
<organism evidence="1 2">
    <name type="scientific">Cedratvirus A11</name>
    <dbReference type="NCBI Taxonomy" id="1903266"/>
    <lineage>
        <taxon>Viruses</taxon>
        <taxon>Pithoviruses</taxon>
        <taxon>Orthocedratvirinae</taxon>
        <taxon>Alphacedratvirus</taxon>
        <taxon>Alphacedratvirus aljazairmassiliense</taxon>
    </lineage>
</organism>
<accession>A0A1M7XUV1</accession>
<evidence type="ECO:0000313" key="2">
    <source>
        <dbReference type="Proteomes" id="UP000201465"/>
    </source>
</evidence>
<dbReference type="EMBL" id="LT671577">
    <property type="protein sequence ID" value="SHO33475.1"/>
    <property type="molecule type" value="Genomic_DNA"/>
</dbReference>
<dbReference type="RefSeq" id="YP_009329347.1">
    <property type="nucleotide sequence ID" value="NC_032108.1"/>
</dbReference>
<evidence type="ECO:0000313" key="1">
    <source>
        <dbReference type="EMBL" id="SHO33475.1"/>
    </source>
</evidence>
<proteinExistence type="predicted"/>
<sequence length="122" mass="14302">MSGRRLYCLFLEEEFYLPINISPVQAEELKQEWHVYDVANTLKKGVPFFFSAWKTLSPQEALDIMLDGSDPETRDHDLVREIFSDLNNFPTLEEANQQITERRGLSFNDYYMPRCKECSGAR</sequence>
<dbReference type="Proteomes" id="UP000201465">
    <property type="component" value="Segment"/>
</dbReference>
<name>A0A1M7XUV1_9VIRU</name>